<sequence>MQQPIFSKKQLQAINRQTLNYPLAIAEKDYFLALVSKIIYESVLKGKIIFKGGTAIHHCYLDQFRFSEDLDFGSKDKAVSMDEVKKVLEGFDFLSIKKEFSSNATLKLEKVQYTGPLGLPNSLKLEIDYLQDVVLPAHDLKYRNVWGIETKVRVMDIKEICAEKIRAANDRIRYRDFYDLILMIEKFKLNLGAIIKLIKKKEIRKPISRKTILENWNIVKEEREKEQSAVYYSKPIVHKIADGILNNLPFDTIR</sequence>
<evidence type="ECO:0008006" key="3">
    <source>
        <dbReference type="Google" id="ProtNLM"/>
    </source>
</evidence>
<comment type="caution">
    <text evidence="1">The sequence shown here is derived from an EMBL/GenBank/DDBJ whole genome shotgun (WGS) entry which is preliminary data.</text>
</comment>
<gene>
    <name evidence="1" type="ORF">A2Y83_03390</name>
</gene>
<dbReference type="AlphaFoldDB" id="A0A1F5S5R3"/>
<reference evidence="1 2" key="1">
    <citation type="journal article" date="2016" name="Nat. Commun.">
        <title>Thousands of microbial genomes shed light on interconnected biogeochemical processes in an aquifer system.</title>
        <authorList>
            <person name="Anantharaman K."/>
            <person name="Brown C.T."/>
            <person name="Hug L.A."/>
            <person name="Sharon I."/>
            <person name="Castelle C.J."/>
            <person name="Probst A.J."/>
            <person name="Thomas B.C."/>
            <person name="Singh A."/>
            <person name="Wilkins M.J."/>
            <person name="Karaoz U."/>
            <person name="Brodie E.L."/>
            <person name="Williams K.H."/>
            <person name="Hubbard S.S."/>
            <person name="Banfield J.F."/>
        </authorList>
    </citation>
    <scope>NUCLEOTIDE SEQUENCE [LARGE SCALE GENOMIC DNA]</scope>
</reference>
<organism evidence="1 2">
    <name type="scientific">Candidatus Falkowbacteria bacterium RBG_13_39_14</name>
    <dbReference type="NCBI Taxonomy" id="1797985"/>
    <lineage>
        <taxon>Bacteria</taxon>
        <taxon>Candidatus Falkowiibacteriota</taxon>
    </lineage>
</organism>
<dbReference type="STRING" id="1797985.A2Y83_03390"/>
<accession>A0A1F5S5R3</accession>
<evidence type="ECO:0000313" key="1">
    <source>
        <dbReference type="EMBL" id="OGF22034.1"/>
    </source>
</evidence>
<dbReference type="Gene3D" id="3.10.450.620">
    <property type="entry name" value="JHP933, nucleotidyltransferase-like core domain"/>
    <property type="match status" value="1"/>
</dbReference>
<name>A0A1F5S5R3_9BACT</name>
<dbReference type="InterPro" id="IPR014942">
    <property type="entry name" value="AbiEii"/>
</dbReference>
<evidence type="ECO:0000313" key="2">
    <source>
        <dbReference type="Proteomes" id="UP000178323"/>
    </source>
</evidence>
<dbReference type="EMBL" id="MFFS01000041">
    <property type="protein sequence ID" value="OGF22034.1"/>
    <property type="molecule type" value="Genomic_DNA"/>
</dbReference>
<protein>
    <recommendedName>
        <fullName evidence="3">Nucleotidyl transferase AbiEii/AbiGii toxin family protein</fullName>
    </recommendedName>
</protein>
<dbReference type="Proteomes" id="UP000178323">
    <property type="component" value="Unassembled WGS sequence"/>
</dbReference>
<dbReference type="Pfam" id="PF08843">
    <property type="entry name" value="AbiEii"/>
    <property type="match status" value="1"/>
</dbReference>
<proteinExistence type="predicted"/>